<dbReference type="InterPro" id="IPR052895">
    <property type="entry name" value="HetReg/Transcr_Mod"/>
</dbReference>
<keyword evidence="3" id="KW-1185">Reference proteome</keyword>
<organism evidence="2 3">
    <name type="scientific">Venturia effusa</name>
    <dbReference type="NCBI Taxonomy" id="50376"/>
    <lineage>
        <taxon>Eukaryota</taxon>
        <taxon>Fungi</taxon>
        <taxon>Dikarya</taxon>
        <taxon>Ascomycota</taxon>
        <taxon>Pezizomycotina</taxon>
        <taxon>Dothideomycetes</taxon>
        <taxon>Pleosporomycetidae</taxon>
        <taxon>Venturiales</taxon>
        <taxon>Venturiaceae</taxon>
        <taxon>Venturia</taxon>
    </lineage>
</organism>
<accession>A0A517L990</accession>
<dbReference type="Pfam" id="PF26639">
    <property type="entry name" value="Het-6_barrel"/>
    <property type="match status" value="1"/>
</dbReference>
<dbReference type="EMBL" id="CP042191">
    <property type="protein sequence ID" value="QDS72198.1"/>
    <property type="molecule type" value="Genomic_DNA"/>
</dbReference>
<dbReference type="PANTHER" id="PTHR24148">
    <property type="entry name" value="ANKYRIN REPEAT DOMAIN-CONTAINING PROTEIN 39 HOMOLOG-RELATED"/>
    <property type="match status" value="1"/>
</dbReference>
<reference evidence="2 3" key="1">
    <citation type="submission" date="2019-07" db="EMBL/GenBank/DDBJ databases">
        <title>Finished genome of Venturia effusa.</title>
        <authorList>
            <person name="Young C.A."/>
            <person name="Cox M.P."/>
            <person name="Ganley A.R.D."/>
            <person name="David W.J."/>
        </authorList>
    </citation>
    <scope>NUCLEOTIDE SEQUENCE [LARGE SCALE GENOMIC DNA]</scope>
    <source>
        <strain evidence="3">albino</strain>
    </source>
</reference>
<name>A0A517L990_9PEZI</name>
<evidence type="ECO:0000313" key="2">
    <source>
        <dbReference type="EMBL" id="QDS72198.1"/>
    </source>
</evidence>
<sequence>MEPASFYRPLEQDLSIRVLLLEAGKPKEQIRCSLLYTTLDASPEFEAISYAWGDATLREDIVLDGRVFSITKSLHEALWQFRNSDGVARLLWADAICINQDDMKERSQQIQIMSKIYSSARHTLIWLGPVRPNTEQPEPLRINSDELAFRVLNLNDVVDTEWIQRDHIDPAIPAFEDNDVRKALKNLESREWFQRMWVIQELAVSKSPFLCCGPLRAPWSSLDHCYAVFGYVGLPGRALDVMRDRYQGDEFTFSDVIPVCFTFHATDPKDKVLGVVSMVTGGLGRLSVDSTMTVESMYISAVWSCFSDCRAGDGDAFLTLARVSERKNTKFSRSLPSWTPDLSVVSSTASPEFSWHSSAYDAAGYSYQFPEQQFDGKTLILRCAIIDSVKILIILENGQDVSNIQCVKATQRYPSGESMSNVLWRLRICDSSPEPNTYIFDHPQNTFGKYYLDDSVATQSKSTEPHSAELEEYQRLYESSIFPRDVRILCQTENNYLGWVHEPTRVGDKLCIFEGSGTPFVLRERPDGFYEVIGDAYIHGIMYGEAMRVSEFEWKEIGLR</sequence>
<proteinExistence type="predicted"/>
<dbReference type="PANTHER" id="PTHR24148:SF82">
    <property type="entry name" value="HETEROKARYON INCOMPATIBILITY DOMAIN-CONTAINING PROTEIN"/>
    <property type="match status" value="1"/>
</dbReference>
<dbReference type="AlphaFoldDB" id="A0A517L990"/>
<dbReference type="InterPro" id="IPR010730">
    <property type="entry name" value="HET"/>
</dbReference>
<feature type="domain" description="Heterokaryon incompatibility" evidence="1">
    <location>
        <begin position="45"/>
        <end position="201"/>
    </location>
</feature>
<gene>
    <name evidence="2" type="ORF">FKW77_005148</name>
</gene>
<dbReference type="STRING" id="50376.A0A517L990"/>
<dbReference type="Proteomes" id="UP000316270">
    <property type="component" value="Chromosome 7"/>
</dbReference>
<evidence type="ECO:0000313" key="3">
    <source>
        <dbReference type="Proteomes" id="UP000316270"/>
    </source>
</evidence>
<evidence type="ECO:0000259" key="1">
    <source>
        <dbReference type="Pfam" id="PF06985"/>
    </source>
</evidence>
<dbReference type="OrthoDB" id="3553147at2759"/>
<dbReference type="Pfam" id="PF06985">
    <property type="entry name" value="HET"/>
    <property type="match status" value="1"/>
</dbReference>
<protein>
    <recommendedName>
        <fullName evidence="1">Heterokaryon incompatibility domain-containing protein</fullName>
    </recommendedName>
</protein>